<organism evidence="1 2">
    <name type="scientific">Haoranjiania flava</name>
    <dbReference type="NCBI Taxonomy" id="1856322"/>
    <lineage>
        <taxon>Bacteria</taxon>
        <taxon>Pseudomonadati</taxon>
        <taxon>Bacteroidota</taxon>
        <taxon>Chitinophagia</taxon>
        <taxon>Chitinophagales</taxon>
        <taxon>Chitinophagaceae</taxon>
        <taxon>Haoranjiania</taxon>
    </lineage>
</organism>
<reference evidence="1" key="1">
    <citation type="submission" date="2022-10" db="EMBL/GenBank/DDBJ databases">
        <authorList>
            <person name="Kim H.S."/>
            <person name="Kim J.-S."/>
            <person name="Suh M.K."/>
            <person name="Eom M.K."/>
            <person name="Lee J.-S."/>
        </authorList>
    </citation>
    <scope>NUCLEOTIDE SEQUENCE</scope>
    <source>
        <strain evidence="1">LIP-5</strain>
    </source>
</reference>
<keyword evidence="2" id="KW-1185">Reference proteome</keyword>
<proteinExistence type="predicted"/>
<dbReference type="Proteomes" id="UP001209317">
    <property type="component" value="Unassembled WGS sequence"/>
</dbReference>
<protein>
    <submittedName>
        <fullName evidence="1">Uncharacterized protein</fullName>
    </submittedName>
</protein>
<gene>
    <name evidence="1" type="ORF">OD355_12475</name>
</gene>
<accession>A0AAE3INS6</accession>
<evidence type="ECO:0000313" key="2">
    <source>
        <dbReference type="Proteomes" id="UP001209317"/>
    </source>
</evidence>
<dbReference type="AlphaFoldDB" id="A0AAE3INS6"/>
<evidence type="ECO:0000313" key="1">
    <source>
        <dbReference type="EMBL" id="MCU7695334.1"/>
    </source>
</evidence>
<name>A0AAE3INS6_9BACT</name>
<dbReference type="RefSeq" id="WP_263038822.1">
    <property type="nucleotide sequence ID" value="NZ_JAOTPL010000023.1"/>
</dbReference>
<comment type="caution">
    <text evidence="1">The sequence shown here is derived from an EMBL/GenBank/DDBJ whole genome shotgun (WGS) entry which is preliminary data.</text>
</comment>
<dbReference type="EMBL" id="JAOTPL010000023">
    <property type="protein sequence ID" value="MCU7695334.1"/>
    <property type="molecule type" value="Genomic_DNA"/>
</dbReference>
<sequence length="123" mass="13937">MQKALGIWMAALCLLITFQQALIVLHFELNREAIEIAFCINKNNPSAKCHGSCHLKKQLQKAQGAKETATINYSKIDIFILAKYSIKIENVLSRNGKPASMHPDTFYKEPFREIWAPPPNPNI</sequence>